<proteinExistence type="predicted"/>
<evidence type="ECO:0000313" key="4">
    <source>
        <dbReference type="Proteomes" id="UP001470230"/>
    </source>
</evidence>
<accession>A0ABR2KAB6</accession>
<feature type="compositionally biased region" description="Polar residues" evidence="2">
    <location>
        <begin position="127"/>
        <end position="136"/>
    </location>
</feature>
<feature type="region of interest" description="Disordered" evidence="2">
    <location>
        <begin position="325"/>
        <end position="358"/>
    </location>
</feature>
<feature type="coiled-coil region" evidence="1">
    <location>
        <begin position="238"/>
        <end position="265"/>
    </location>
</feature>
<feature type="compositionally biased region" description="Low complexity" evidence="2">
    <location>
        <begin position="137"/>
        <end position="154"/>
    </location>
</feature>
<keyword evidence="4" id="KW-1185">Reference proteome</keyword>
<protein>
    <recommendedName>
        <fullName evidence="5">Sfi1 spindle body domain-containing protein</fullName>
    </recommendedName>
</protein>
<sequence length="842" mass="101068">MDDDPEISSWMNKIISSQKEKASPIDFSDEQEKKEANIFELDDLSDNNEIDLNFFKKYKNKNMQPDESDDDNSDDVDISHFFHMNNPIEIDNGIDVLDKNQSPASSDNIDTLNEARRLLSSWADQTESFQNQNKPANSNHQNNYNNNRNNSSPNRVVQYRKLEMPMMVAKKAPELKVNDPTLKMEERLKHVREMREKRLEKQKLKQIQSNTPQRDNIRPRIALKVPVPDIDSEIRNYRSKMNENIKEKQKEIEQRERRMKRIEEGAFLNVQSEFNESDKKNSSIQIDKKIDRSKVNIQSSVSTNKKKVLLNQNKNNLQDTNIRKKNINNASSNNLKLNNQNRTNNINSQYKDDDQNDSNDERVIQMRLQVFIKNEIIRQKRYFFAKWIDRCRFQTQTFKKAAVLANFRILSRSFSLWNQRLHSIQQKRELDQLETKLRERKSKDQLIQNHFKKNRIRKFFSIWRIKYKTQIEFQIAEARKKKRLEIVALQLNNNNNNNRNKNLNQNQKSNQDHVRRITVRHSTQPSHHFNKQQNQDLDDLIVTNSNQARPSEQNQQIKNSPSNSPNRGNVHNPPKKVKKIKIDPKIEAMEKRSEEQKQKRLEKLQKKAEEERELREKKIKEEEEKLKKKRIEHLKELEKEKKIREDERKKQIETEKAKERLKYITDTSEKFRTKMVKLNAFREWKKIINIKKNFVKMAVNFHSKKLKQKVFLSFQLNVNMEEKERFLIANKFYTKHLKLNYFNHWFSIHEEIKSKELKAFQLHQKMLLKSSLNKMKVVRKERKKKRFMEIQNALRLETMRRVFKAWTVGCAAIREDEEREEERNNLLSKALKYLDEISSDDI</sequence>
<reference evidence="3 4" key="1">
    <citation type="submission" date="2024-04" db="EMBL/GenBank/DDBJ databases">
        <title>Tritrichomonas musculus Genome.</title>
        <authorList>
            <person name="Alves-Ferreira E."/>
            <person name="Grigg M."/>
            <person name="Lorenzi H."/>
            <person name="Galac M."/>
        </authorList>
    </citation>
    <scope>NUCLEOTIDE SEQUENCE [LARGE SCALE GENOMIC DNA]</scope>
    <source>
        <strain evidence="3 4">EAF2021</strain>
    </source>
</reference>
<evidence type="ECO:0000256" key="2">
    <source>
        <dbReference type="SAM" id="MobiDB-lite"/>
    </source>
</evidence>
<feature type="compositionally biased region" description="Low complexity" evidence="2">
    <location>
        <begin position="327"/>
        <end position="349"/>
    </location>
</feature>
<keyword evidence="1" id="KW-0175">Coiled coil</keyword>
<dbReference type="Proteomes" id="UP001470230">
    <property type="component" value="Unassembled WGS sequence"/>
</dbReference>
<feature type="region of interest" description="Disordered" evidence="2">
    <location>
        <begin position="548"/>
        <end position="601"/>
    </location>
</feature>
<comment type="caution">
    <text evidence="3">The sequence shown here is derived from an EMBL/GenBank/DDBJ whole genome shotgun (WGS) entry which is preliminary data.</text>
</comment>
<feature type="compositionally biased region" description="Polar residues" evidence="2">
    <location>
        <begin position="548"/>
        <end position="569"/>
    </location>
</feature>
<evidence type="ECO:0000256" key="1">
    <source>
        <dbReference type="SAM" id="Coils"/>
    </source>
</evidence>
<gene>
    <name evidence="3" type="ORF">M9Y10_039119</name>
</gene>
<organism evidence="3 4">
    <name type="scientific">Tritrichomonas musculus</name>
    <dbReference type="NCBI Taxonomy" id="1915356"/>
    <lineage>
        <taxon>Eukaryota</taxon>
        <taxon>Metamonada</taxon>
        <taxon>Parabasalia</taxon>
        <taxon>Tritrichomonadida</taxon>
        <taxon>Tritrichomonadidae</taxon>
        <taxon>Tritrichomonas</taxon>
    </lineage>
</organism>
<feature type="compositionally biased region" description="Basic and acidic residues" evidence="2">
    <location>
        <begin position="580"/>
        <end position="601"/>
    </location>
</feature>
<feature type="region of interest" description="Disordered" evidence="2">
    <location>
        <begin position="127"/>
        <end position="154"/>
    </location>
</feature>
<name>A0ABR2KAB6_9EUKA</name>
<dbReference type="EMBL" id="JAPFFF010000006">
    <property type="protein sequence ID" value="KAK8888059.1"/>
    <property type="molecule type" value="Genomic_DNA"/>
</dbReference>
<evidence type="ECO:0000313" key="3">
    <source>
        <dbReference type="EMBL" id="KAK8888059.1"/>
    </source>
</evidence>
<evidence type="ECO:0008006" key="5">
    <source>
        <dbReference type="Google" id="ProtNLM"/>
    </source>
</evidence>